<dbReference type="EMBL" id="KN824443">
    <property type="protein sequence ID" value="KIM20344.1"/>
    <property type="molecule type" value="Genomic_DNA"/>
</dbReference>
<gene>
    <name evidence="2" type="ORF">M408DRAFT_138897</name>
</gene>
<keyword evidence="3" id="KW-1185">Reference proteome</keyword>
<evidence type="ECO:0000313" key="3">
    <source>
        <dbReference type="Proteomes" id="UP000054097"/>
    </source>
</evidence>
<reference evidence="2 3" key="1">
    <citation type="submission" date="2014-04" db="EMBL/GenBank/DDBJ databases">
        <authorList>
            <consortium name="DOE Joint Genome Institute"/>
            <person name="Kuo A."/>
            <person name="Zuccaro A."/>
            <person name="Kohler A."/>
            <person name="Nagy L.G."/>
            <person name="Floudas D."/>
            <person name="Copeland A."/>
            <person name="Barry K.W."/>
            <person name="Cichocki N."/>
            <person name="Veneault-Fourrey C."/>
            <person name="LaButti K."/>
            <person name="Lindquist E.A."/>
            <person name="Lipzen A."/>
            <person name="Lundell T."/>
            <person name="Morin E."/>
            <person name="Murat C."/>
            <person name="Sun H."/>
            <person name="Tunlid A."/>
            <person name="Henrissat B."/>
            <person name="Grigoriev I.V."/>
            <person name="Hibbett D.S."/>
            <person name="Martin F."/>
            <person name="Nordberg H.P."/>
            <person name="Cantor M.N."/>
            <person name="Hua S.X."/>
        </authorList>
    </citation>
    <scope>NUCLEOTIDE SEQUENCE [LARGE SCALE GENOMIC DNA]</scope>
    <source>
        <strain evidence="2 3">MAFF 305830</strain>
    </source>
</reference>
<sequence length="105" mass="12208">MEARGTNLRRDSNRRRLGFEKGRGTEAQRPEWQMTGRSCQREARKVGREIRKRGGGFEIDGLVEFAQGRGPRSRVRRRWSKRRWGWEVVIGRSGRGRAHDPAFSG</sequence>
<dbReference type="Proteomes" id="UP000054097">
    <property type="component" value="Unassembled WGS sequence"/>
</dbReference>
<proteinExistence type="predicted"/>
<dbReference type="AlphaFoldDB" id="A0A0C3AJU1"/>
<name>A0A0C3AJU1_SERVB</name>
<dbReference type="HOGENOM" id="CLU_2238264_0_0_1"/>
<accession>A0A0C3AJU1</accession>
<organism evidence="2 3">
    <name type="scientific">Serendipita vermifera MAFF 305830</name>
    <dbReference type="NCBI Taxonomy" id="933852"/>
    <lineage>
        <taxon>Eukaryota</taxon>
        <taxon>Fungi</taxon>
        <taxon>Dikarya</taxon>
        <taxon>Basidiomycota</taxon>
        <taxon>Agaricomycotina</taxon>
        <taxon>Agaricomycetes</taxon>
        <taxon>Sebacinales</taxon>
        <taxon>Serendipitaceae</taxon>
        <taxon>Serendipita</taxon>
    </lineage>
</organism>
<evidence type="ECO:0000256" key="1">
    <source>
        <dbReference type="SAM" id="MobiDB-lite"/>
    </source>
</evidence>
<feature type="region of interest" description="Disordered" evidence="1">
    <location>
        <begin position="1"/>
        <end position="44"/>
    </location>
</feature>
<feature type="compositionally biased region" description="Basic and acidic residues" evidence="1">
    <location>
        <begin position="17"/>
        <end position="29"/>
    </location>
</feature>
<reference evidence="3" key="2">
    <citation type="submission" date="2015-01" db="EMBL/GenBank/DDBJ databases">
        <title>Evolutionary Origins and Diversification of the Mycorrhizal Mutualists.</title>
        <authorList>
            <consortium name="DOE Joint Genome Institute"/>
            <consortium name="Mycorrhizal Genomics Consortium"/>
            <person name="Kohler A."/>
            <person name="Kuo A."/>
            <person name="Nagy L.G."/>
            <person name="Floudas D."/>
            <person name="Copeland A."/>
            <person name="Barry K.W."/>
            <person name="Cichocki N."/>
            <person name="Veneault-Fourrey C."/>
            <person name="LaButti K."/>
            <person name="Lindquist E.A."/>
            <person name="Lipzen A."/>
            <person name="Lundell T."/>
            <person name="Morin E."/>
            <person name="Murat C."/>
            <person name="Riley R."/>
            <person name="Ohm R."/>
            <person name="Sun H."/>
            <person name="Tunlid A."/>
            <person name="Henrissat B."/>
            <person name="Grigoriev I.V."/>
            <person name="Hibbett D.S."/>
            <person name="Martin F."/>
        </authorList>
    </citation>
    <scope>NUCLEOTIDE SEQUENCE [LARGE SCALE GENOMIC DNA]</scope>
    <source>
        <strain evidence="3">MAFF 305830</strain>
    </source>
</reference>
<feature type="compositionally biased region" description="Basic and acidic residues" evidence="1">
    <location>
        <begin position="1"/>
        <end position="11"/>
    </location>
</feature>
<protein>
    <submittedName>
        <fullName evidence="2">Uncharacterized protein</fullName>
    </submittedName>
</protein>
<evidence type="ECO:0000313" key="2">
    <source>
        <dbReference type="EMBL" id="KIM20344.1"/>
    </source>
</evidence>